<feature type="region of interest" description="Disordered" evidence="1">
    <location>
        <begin position="280"/>
        <end position="330"/>
    </location>
</feature>
<feature type="transmembrane region" description="Helical" evidence="2">
    <location>
        <begin position="249"/>
        <end position="269"/>
    </location>
</feature>
<dbReference type="AlphaFoldDB" id="A0AAN9PF91"/>
<keyword evidence="2" id="KW-1133">Transmembrane helix</keyword>
<dbReference type="Proteomes" id="UP001367508">
    <property type="component" value="Unassembled WGS sequence"/>
</dbReference>
<comment type="caution">
    <text evidence="3">The sequence shown here is derived from an EMBL/GenBank/DDBJ whole genome shotgun (WGS) entry which is preliminary data.</text>
</comment>
<keyword evidence="4" id="KW-1185">Reference proteome</keyword>
<name>A0AAN9PF91_CANGL</name>
<dbReference type="EMBL" id="JAYMYQ010000056">
    <property type="protein sequence ID" value="KAK7296960.1"/>
    <property type="molecule type" value="Genomic_DNA"/>
</dbReference>
<proteinExistence type="predicted"/>
<accession>A0AAN9PF91</accession>
<reference evidence="3 4" key="1">
    <citation type="submission" date="2024-01" db="EMBL/GenBank/DDBJ databases">
        <title>The genomes of 5 underutilized Papilionoideae crops provide insights into root nodulation and disease resistanc.</title>
        <authorList>
            <person name="Jiang F."/>
        </authorList>
    </citation>
    <scope>NUCLEOTIDE SEQUENCE [LARGE SCALE GENOMIC DNA]</scope>
    <source>
        <strain evidence="3">LVBAO_FW01</strain>
        <tissue evidence="3">Leaves</tissue>
    </source>
</reference>
<evidence type="ECO:0000256" key="2">
    <source>
        <dbReference type="SAM" id="Phobius"/>
    </source>
</evidence>
<feature type="transmembrane region" description="Helical" evidence="2">
    <location>
        <begin position="218"/>
        <end position="237"/>
    </location>
</feature>
<protein>
    <submittedName>
        <fullName evidence="3">Uncharacterized protein</fullName>
    </submittedName>
</protein>
<feature type="transmembrane region" description="Helical" evidence="2">
    <location>
        <begin position="179"/>
        <end position="198"/>
    </location>
</feature>
<gene>
    <name evidence="3" type="ORF">VNO77_49281</name>
</gene>
<sequence length="509" mass="56423">MDGGRALQLKHEINVESTIIERGTAKRDRDQHLVYIGWGKAPCIGFRSKPALLLISQQSRIVPLLPLGRVSLLSELAGRGDRLINMNLESGWLTAAPLSWRLSGRGGACYRNLFSRCRIDGCSPMAKALPASCRLNSLLFRFRVVFGFESCLSHLFVVDFREEKGGIRQRRKAHRAKLFIFRAVKFNCIVLVGLPTRTRPPECLLGSGRSQADTYDRLRKVISLLVSWILLGLLLLNTQTTRKFKLFHADLLEILISILISLILIWLGIPVIAYCADEQGDEETGSERETDAGRGAQESIGARSPGEGAPNRGDGAWAAQVPQPSTSSSWSGSWIEKWLFPEVSSAAQNEQQQGEGALFQPTHTHEEQPPAPAEPPEDLLKKEIIGIMGGLYPADPWDPENPLIRERLFPGGIAQEDRYLDVAKSTRPFVMASHLWFGGFCEKGVGRGRREAGVSKERSEGMKGAKARGLGPRFFFPKGSGQWRKNKLLQNQPLLALNGVIFKLSRLLG</sequence>
<evidence type="ECO:0000313" key="3">
    <source>
        <dbReference type="EMBL" id="KAK7296960.1"/>
    </source>
</evidence>
<evidence type="ECO:0000256" key="1">
    <source>
        <dbReference type="SAM" id="MobiDB-lite"/>
    </source>
</evidence>
<keyword evidence="2" id="KW-0812">Transmembrane</keyword>
<evidence type="ECO:0000313" key="4">
    <source>
        <dbReference type="Proteomes" id="UP001367508"/>
    </source>
</evidence>
<organism evidence="3 4">
    <name type="scientific">Canavalia gladiata</name>
    <name type="common">Sword bean</name>
    <name type="synonym">Dolichos gladiatus</name>
    <dbReference type="NCBI Taxonomy" id="3824"/>
    <lineage>
        <taxon>Eukaryota</taxon>
        <taxon>Viridiplantae</taxon>
        <taxon>Streptophyta</taxon>
        <taxon>Embryophyta</taxon>
        <taxon>Tracheophyta</taxon>
        <taxon>Spermatophyta</taxon>
        <taxon>Magnoliopsida</taxon>
        <taxon>eudicotyledons</taxon>
        <taxon>Gunneridae</taxon>
        <taxon>Pentapetalae</taxon>
        <taxon>rosids</taxon>
        <taxon>fabids</taxon>
        <taxon>Fabales</taxon>
        <taxon>Fabaceae</taxon>
        <taxon>Papilionoideae</taxon>
        <taxon>50 kb inversion clade</taxon>
        <taxon>NPAAA clade</taxon>
        <taxon>indigoferoid/millettioid clade</taxon>
        <taxon>Phaseoleae</taxon>
        <taxon>Canavalia</taxon>
    </lineage>
</organism>
<keyword evidence="2" id="KW-0472">Membrane</keyword>